<keyword evidence="3" id="KW-1185">Reference proteome</keyword>
<dbReference type="Pfam" id="PF23933">
    <property type="entry name" value="DUF7269"/>
    <property type="match status" value="1"/>
</dbReference>
<organism evidence="2 3">
    <name type="scientific">Halococcoides cellulosivorans</name>
    <dbReference type="NCBI Taxonomy" id="1679096"/>
    <lineage>
        <taxon>Archaea</taxon>
        <taxon>Methanobacteriati</taxon>
        <taxon>Methanobacteriota</taxon>
        <taxon>Stenosarchaea group</taxon>
        <taxon>Halobacteria</taxon>
        <taxon>Halobacteriales</taxon>
        <taxon>Haloarculaceae</taxon>
        <taxon>Halococcoides</taxon>
    </lineage>
</organism>
<evidence type="ECO:0000313" key="3">
    <source>
        <dbReference type="Proteomes" id="UP000244727"/>
    </source>
</evidence>
<dbReference type="Proteomes" id="UP000244727">
    <property type="component" value="Chromosome"/>
</dbReference>
<keyword evidence="1" id="KW-0472">Membrane</keyword>
<dbReference type="InterPro" id="IPR055693">
    <property type="entry name" value="DUF7269"/>
</dbReference>
<sequence>MRLRTWSELVSGGLLLAAVAVLVVPLPSAAQTLGWAIARQEWLLTASAALVGLSAVAALAASGGPGVEMLLAGLSSHRLSHRSRRPDDGLDLAVAGGDIEASLDRLREGSSEGVPVRTDRHRVRRRLTELAVATIAARDECSRAAAGERVARGTWTDDPRAAAFLADDERPPLDVRIEDWLFGPPTERRARATVAEIAARRDIDTEVERP</sequence>
<gene>
    <name evidence="2" type="ORF">HARCEL1_09960</name>
</gene>
<dbReference type="AlphaFoldDB" id="A0A2R4X2I0"/>
<reference evidence="2 3" key="1">
    <citation type="submission" date="2018-04" db="EMBL/GenBank/DDBJ databases">
        <title>Halococcoides cellulosivorans gen. nov., sp. nov., an extremely halophilic cellulose-utilizing haloarchaeon from hypersaline lakes.</title>
        <authorList>
            <person name="Sorokin D.Y."/>
            <person name="Toshchakov S.V."/>
            <person name="Samarov N.I."/>
            <person name="Korzhenkov A."/>
            <person name="Kublanov I.V."/>
        </authorList>
    </citation>
    <scope>NUCLEOTIDE SEQUENCE [LARGE SCALE GENOMIC DNA]</scope>
    <source>
        <strain evidence="2 3">HArcel1</strain>
    </source>
</reference>
<protein>
    <submittedName>
        <fullName evidence="2">Uncharacterized protein</fullName>
    </submittedName>
</protein>
<accession>A0A2R4X2I0</accession>
<dbReference type="KEGG" id="harc:HARCEL1_09960"/>
<proteinExistence type="predicted"/>
<feature type="transmembrane region" description="Helical" evidence="1">
    <location>
        <begin position="42"/>
        <end position="61"/>
    </location>
</feature>
<dbReference type="GeneID" id="36512833"/>
<evidence type="ECO:0000256" key="1">
    <source>
        <dbReference type="SAM" id="Phobius"/>
    </source>
</evidence>
<keyword evidence="1" id="KW-1133">Transmembrane helix</keyword>
<dbReference type="RefSeq" id="WP_108383031.1">
    <property type="nucleotide sequence ID" value="NZ_CP028858.1"/>
</dbReference>
<dbReference type="EMBL" id="CP028858">
    <property type="protein sequence ID" value="AWB28010.1"/>
    <property type="molecule type" value="Genomic_DNA"/>
</dbReference>
<keyword evidence="1" id="KW-0812">Transmembrane</keyword>
<evidence type="ECO:0000313" key="2">
    <source>
        <dbReference type="EMBL" id="AWB28010.1"/>
    </source>
</evidence>
<name>A0A2R4X2I0_9EURY</name>